<dbReference type="AlphaFoldDB" id="A0AAW2F6N7"/>
<dbReference type="SUPFAM" id="SSF81518">
    <property type="entry name" value="Subunit XI (6.4 kDa protein) of cytochrome bc1 complex (Ubiquinol-cytochrome c reductase)"/>
    <property type="match status" value="1"/>
</dbReference>
<evidence type="ECO:0000313" key="1">
    <source>
        <dbReference type="EMBL" id="KAL0110146.1"/>
    </source>
</evidence>
<dbReference type="GO" id="GO:0006122">
    <property type="term" value="P:mitochondrial electron transport, ubiquinol to cytochrome c"/>
    <property type="evidence" value="ECO:0007669"/>
    <property type="project" value="InterPro"/>
</dbReference>
<gene>
    <name evidence="1" type="ORF">PUN28_013648</name>
</gene>
<dbReference type="EMBL" id="JADYXP020000014">
    <property type="protein sequence ID" value="KAL0110146.1"/>
    <property type="molecule type" value="Genomic_DNA"/>
</dbReference>
<dbReference type="GO" id="GO:0005739">
    <property type="term" value="C:mitochondrion"/>
    <property type="evidence" value="ECO:0007669"/>
    <property type="project" value="GOC"/>
</dbReference>
<reference evidence="1 2" key="1">
    <citation type="submission" date="2023-03" db="EMBL/GenBank/DDBJ databases">
        <title>High recombination rates correlate with genetic variation in Cardiocondyla obscurior ants.</title>
        <authorList>
            <person name="Errbii M."/>
        </authorList>
    </citation>
    <scope>NUCLEOTIDE SEQUENCE [LARGE SCALE GENOMIC DNA]</scope>
    <source>
        <strain evidence="1">Alpha-2009</strain>
        <tissue evidence="1">Whole body</tissue>
    </source>
</reference>
<dbReference type="Pfam" id="PF08997">
    <property type="entry name" value="UCR_6-4kD"/>
    <property type="match status" value="1"/>
</dbReference>
<proteinExistence type="predicted"/>
<comment type="caution">
    <text evidence="1">The sequence shown here is derived from an EMBL/GenBank/DDBJ whole genome shotgun (WGS) entry which is preliminary data.</text>
</comment>
<evidence type="ECO:0000313" key="2">
    <source>
        <dbReference type="Proteomes" id="UP001430953"/>
    </source>
</evidence>
<dbReference type="InterPro" id="IPR029027">
    <property type="entry name" value="Single_a-helix_sf"/>
</dbReference>
<keyword evidence="2" id="KW-1185">Reference proteome</keyword>
<dbReference type="InterPro" id="IPR015089">
    <property type="entry name" value="UQCR"/>
</dbReference>
<name>A0AAW2F6N7_9HYME</name>
<protein>
    <submittedName>
        <fullName evidence="1">Uncharacterized protein</fullName>
    </submittedName>
</protein>
<organism evidence="1 2">
    <name type="scientific">Cardiocondyla obscurior</name>
    <dbReference type="NCBI Taxonomy" id="286306"/>
    <lineage>
        <taxon>Eukaryota</taxon>
        <taxon>Metazoa</taxon>
        <taxon>Ecdysozoa</taxon>
        <taxon>Arthropoda</taxon>
        <taxon>Hexapoda</taxon>
        <taxon>Insecta</taxon>
        <taxon>Pterygota</taxon>
        <taxon>Neoptera</taxon>
        <taxon>Endopterygota</taxon>
        <taxon>Hymenoptera</taxon>
        <taxon>Apocrita</taxon>
        <taxon>Aculeata</taxon>
        <taxon>Formicoidea</taxon>
        <taxon>Formicidae</taxon>
        <taxon>Myrmicinae</taxon>
        <taxon>Cardiocondyla</taxon>
    </lineage>
</organism>
<dbReference type="Proteomes" id="UP001430953">
    <property type="component" value="Unassembled WGS sequence"/>
</dbReference>
<accession>A0AAW2F6N7</accession>
<sequence>MSLLKKKRATRVSPDVALIEDLDVIYAKLRGLTLRFFLRGKIPFLRYGTMSIIALSWITDWKAVCKHIPFYGGKYEREDSRR</sequence>
<dbReference type="Gene3D" id="1.20.5.220">
    <property type="match status" value="1"/>
</dbReference>